<dbReference type="EMBL" id="SMBU01000060">
    <property type="protein sequence ID" value="TCU83063.1"/>
    <property type="molecule type" value="Genomic_DNA"/>
</dbReference>
<reference evidence="1 2" key="1">
    <citation type="submission" date="2019-03" db="EMBL/GenBank/DDBJ databases">
        <title>Genomic Encyclopedia of Type Strains, Phase IV (KMG-IV): sequencing the most valuable type-strain genomes for metagenomic binning, comparative biology and taxonomic classification.</title>
        <authorList>
            <person name="Goeker M."/>
        </authorList>
    </citation>
    <scope>NUCLEOTIDE SEQUENCE [LARGE SCALE GENOMIC DNA]</scope>
    <source>
        <strain evidence="1 2">DSM 654</strain>
    </source>
</reference>
<organism evidence="1 2">
    <name type="scientific">Roseateles saccharophilus</name>
    <name type="common">Pseudomonas saccharophila</name>
    <dbReference type="NCBI Taxonomy" id="304"/>
    <lineage>
        <taxon>Bacteria</taxon>
        <taxon>Pseudomonadati</taxon>
        <taxon>Pseudomonadota</taxon>
        <taxon>Betaproteobacteria</taxon>
        <taxon>Burkholderiales</taxon>
        <taxon>Sphaerotilaceae</taxon>
        <taxon>Roseateles</taxon>
    </lineage>
</organism>
<dbReference type="Proteomes" id="UP000295110">
    <property type="component" value="Unassembled WGS sequence"/>
</dbReference>
<keyword evidence="2" id="KW-1185">Reference proteome</keyword>
<dbReference type="InterPro" id="IPR046017">
    <property type="entry name" value="DUF5974"/>
</dbReference>
<dbReference type="InterPro" id="IPR049805">
    <property type="entry name" value="Lasso_benenodin"/>
</dbReference>
<dbReference type="Pfam" id="PF19399">
    <property type="entry name" value="DUF5974"/>
    <property type="match status" value="1"/>
</dbReference>
<dbReference type="NCBIfam" id="NF033522">
    <property type="entry name" value="lasso_benenodin"/>
    <property type="match status" value="1"/>
</dbReference>
<dbReference type="RefSeq" id="WP_132576674.1">
    <property type="nucleotide sequence ID" value="NZ_CBCSGL010000087.1"/>
</dbReference>
<accession>A0A4V2VNC6</accession>
<evidence type="ECO:0000313" key="2">
    <source>
        <dbReference type="Proteomes" id="UP000295110"/>
    </source>
</evidence>
<dbReference type="OrthoDB" id="9947197at2"/>
<evidence type="ECO:0000313" key="1">
    <source>
        <dbReference type="EMBL" id="TCU83063.1"/>
    </source>
</evidence>
<gene>
    <name evidence="1" type="ORF">EV671_106013</name>
</gene>
<sequence>MNDALELELVDLGDAKEQTKGYISGVPSELNEAAPYKQQP</sequence>
<comment type="caution">
    <text evidence="1">The sequence shown here is derived from an EMBL/GenBank/DDBJ whole genome shotgun (WGS) entry which is preliminary data.</text>
</comment>
<dbReference type="AlphaFoldDB" id="A0A4V2VNC6"/>
<protein>
    <submittedName>
        <fullName evidence="1">Uncharacterized protein</fullName>
    </submittedName>
</protein>
<name>A0A4V2VNC6_ROSSA</name>
<proteinExistence type="predicted"/>